<evidence type="ECO:0000256" key="1">
    <source>
        <dbReference type="ARBA" id="ARBA00022658"/>
    </source>
</evidence>
<evidence type="ECO:0000313" key="5">
    <source>
        <dbReference type="Proteomes" id="UP001149090"/>
    </source>
</evidence>
<dbReference type="EMBL" id="JAPDFW010000009">
    <property type="protein sequence ID" value="KAJ5080523.1"/>
    <property type="molecule type" value="Genomic_DNA"/>
</dbReference>
<accession>A0A9Q0LWR6</accession>
<dbReference type="Proteomes" id="UP001149090">
    <property type="component" value="Unassembled WGS sequence"/>
</dbReference>
<dbReference type="PANTHER" id="PTHR23113:SF370">
    <property type="entry name" value="RAS GUANINE NUCLEOTIDE EXCHANGE FACTOR P"/>
    <property type="match status" value="1"/>
</dbReference>
<dbReference type="PROSITE" id="PS50009">
    <property type="entry name" value="RASGEF_CAT"/>
    <property type="match status" value="1"/>
</dbReference>
<organism evidence="4 5">
    <name type="scientific">Anaeramoeba ignava</name>
    <name type="common">Anaerobic marine amoeba</name>
    <dbReference type="NCBI Taxonomy" id="1746090"/>
    <lineage>
        <taxon>Eukaryota</taxon>
        <taxon>Metamonada</taxon>
        <taxon>Anaeramoebidae</taxon>
        <taxon>Anaeramoeba</taxon>
    </lineage>
</organism>
<keyword evidence="5" id="KW-1185">Reference proteome</keyword>
<sequence length="359" mass="43749">MKNSKKILNLISSWITYFPYRWRNQNELIQNYQILLHQILIPRFSEFKIYDLHLENFLDSKPKITDNYKWLHYKFTDKPILEDEEKKQQKKYPKENHKKTKRKIKKNEKTLKHSILDTLSETEFAEQLSIFQYDLMTNLDPDELLHINWYEKFELHPTLTRIVYFFNNISFYVSWRILKEKNVIPRSKMMKRFMKIFYILIKMKDYQSAQIINSGVQRASIYRLKHSKSLLSKKDFNLFDEGNNLLTPNSSYMNYRDEIRNFEGIQFYIPFLSVNLTDLTFIHEGNQERINGMINFNRFRFAFHSMKMAFSSLFLDSNFPSPIPEIQREFNLITKIKSEKELFHLSLKREPREPDRYIF</sequence>
<dbReference type="InterPro" id="IPR023578">
    <property type="entry name" value="Ras_GEF_dom_sf"/>
</dbReference>
<dbReference type="PANTHER" id="PTHR23113">
    <property type="entry name" value="GUANINE NUCLEOTIDE EXCHANGE FACTOR"/>
    <property type="match status" value="1"/>
</dbReference>
<dbReference type="SMART" id="SM00147">
    <property type="entry name" value="RasGEF"/>
    <property type="match status" value="1"/>
</dbReference>
<proteinExistence type="predicted"/>
<dbReference type="OrthoDB" id="546434at2759"/>
<dbReference type="Pfam" id="PF00617">
    <property type="entry name" value="RasGEF"/>
    <property type="match status" value="1"/>
</dbReference>
<dbReference type="GO" id="GO:0007265">
    <property type="term" value="P:Ras protein signal transduction"/>
    <property type="evidence" value="ECO:0007669"/>
    <property type="project" value="TreeGrafter"/>
</dbReference>
<dbReference type="SUPFAM" id="SSF48366">
    <property type="entry name" value="Ras GEF"/>
    <property type="match status" value="1"/>
</dbReference>
<reference evidence="4" key="1">
    <citation type="submission" date="2022-10" db="EMBL/GenBank/DDBJ databases">
        <title>Novel sulphate-reducing endosymbionts in the free-living metamonad Anaeramoeba.</title>
        <authorList>
            <person name="Jerlstrom-Hultqvist J."/>
            <person name="Cepicka I."/>
            <person name="Gallot-Lavallee L."/>
            <person name="Salas-Leiva D."/>
            <person name="Curtis B.A."/>
            <person name="Zahonova K."/>
            <person name="Pipaliya S."/>
            <person name="Dacks J."/>
            <person name="Roger A.J."/>
        </authorList>
    </citation>
    <scope>NUCLEOTIDE SEQUENCE</scope>
    <source>
        <strain evidence="4">BMAN</strain>
    </source>
</reference>
<dbReference type="InterPro" id="IPR001895">
    <property type="entry name" value="RASGEF_cat_dom"/>
</dbReference>
<dbReference type="GO" id="GO:0005085">
    <property type="term" value="F:guanyl-nucleotide exchange factor activity"/>
    <property type="evidence" value="ECO:0007669"/>
    <property type="project" value="UniProtKB-KW"/>
</dbReference>
<dbReference type="Gene3D" id="1.10.840.10">
    <property type="entry name" value="Ras guanine-nucleotide exchange factors catalytic domain"/>
    <property type="match status" value="1"/>
</dbReference>
<evidence type="ECO:0000313" key="4">
    <source>
        <dbReference type="EMBL" id="KAJ5080523.1"/>
    </source>
</evidence>
<evidence type="ECO:0000259" key="3">
    <source>
        <dbReference type="PROSITE" id="PS50009"/>
    </source>
</evidence>
<dbReference type="InterPro" id="IPR036964">
    <property type="entry name" value="RASGEF_cat_dom_sf"/>
</dbReference>
<evidence type="ECO:0000256" key="2">
    <source>
        <dbReference type="PROSITE-ProRule" id="PRU00168"/>
    </source>
</evidence>
<dbReference type="GO" id="GO:0005886">
    <property type="term" value="C:plasma membrane"/>
    <property type="evidence" value="ECO:0007669"/>
    <property type="project" value="TreeGrafter"/>
</dbReference>
<protein>
    <submittedName>
        <fullName evidence="4">Guanine nucleotide exchange factor</fullName>
    </submittedName>
</protein>
<feature type="domain" description="Ras-GEF" evidence="3">
    <location>
        <begin position="120"/>
        <end position="352"/>
    </location>
</feature>
<name>A0A9Q0LWR6_ANAIG</name>
<keyword evidence="1 2" id="KW-0344">Guanine-nucleotide releasing factor</keyword>
<gene>
    <name evidence="4" type="ORF">M0811_14044</name>
</gene>
<dbReference type="InterPro" id="IPR008937">
    <property type="entry name" value="Ras-like_GEF"/>
</dbReference>
<dbReference type="AlphaFoldDB" id="A0A9Q0LWR6"/>
<comment type="caution">
    <text evidence="4">The sequence shown here is derived from an EMBL/GenBank/DDBJ whole genome shotgun (WGS) entry which is preliminary data.</text>
</comment>